<sequence>MGNGCNELKDLRVGDELLADDGSRRSILSSEARQAEVNVYNFEVEHAHTYFVYPRGDDSAVLVPNKAARRRTPSQDITSAWDDIQQGASRNNVRNPK</sequence>
<gene>
    <name evidence="2" type="ORF">DL240_18140</name>
</gene>
<comment type="caution">
    <text evidence="2">The sequence shown here is derived from an EMBL/GenBank/DDBJ whole genome shotgun (WGS) entry which is preliminary data.</text>
</comment>
<dbReference type="AlphaFoldDB" id="A0A328C1Y9"/>
<dbReference type="Proteomes" id="UP000249169">
    <property type="component" value="Unassembled WGS sequence"/>
</dbReference>
<feature type="region of interest" description="Disordered" evidence="1">
    <location>
        <begin position="67"/>
        <end position="97"/>
    </location>
</feature>
<evidence type="ECO:0000313" key="3">
    <source>
        <dbReference type="Proteomes" id="UP000249169"/>
    </source>
</evidence>
<protein>
    <recommendedName>
        <fullName evidence="4">Hedgehog/Intein (Hint) domain-containing protein</fullName>
    </recommendedName>
</protein>
<evidence type="ECO:0000313" key="2">
    <source>
        <dbReference type="EMBL" id="RAL20299.1"/>
    </source>
</evidence>
<dbReference type="EMBL" id="QHKO01000012">
    <property type="protein sequence ID" value="RAL20299.1"/>
    <property type="molecule type" value="Genomic_DNA"/>
</dbReference>
<feature type="compositionally biased region" description="Polar residues" evidence="1">
    <location>
        <begin position="86"/>
        <end position="97"/>
    </location>
</feature>
<name>A0A328C1Y9_9DELT</name>
<organism evidence="2 3">
    <name type="scientific">Lujinxingia litoralis</name>
    <dbReference type="NCBI Taxonomy" id="2211119"/>
    <lineage>
        <taxon>Bacteria</taxon>
        <taxon>Deltaproteobacteria</taxon>
        <taxon>Bradymonadales</taxon>
        <taxon>Lujinxingiaceae</taxon>
        <taxon>Lujinxingia</taxon>
    </lineage>
</organism>
<proteinExistence type="predicted"/>
<dbReference type="Gene3D" id="2.170.16.10">
    <property type="entry name" value="Hedgehog/Intein (Hint) domain"/>
    <property type="match status" value="1"/>
</dbReference>
<dbReference type="Pfam" id="PF07591">
    <property type="entry name" value="PT-HINT"/>
    <property type="match status" value="1"/>
</dbReference>
<dbReference type="InterPro" id="IPR036844">
    <property type="entry name" value="Hint_dom_sf"/>
</dbReference>
<evidence type="ECO:0000256" key="1">
    <source>
        <dbReference type="SAM" id="MobiDB-lite"/>
    </source>
</evidence>
<keyword evidence="3" id="KW-1185">Reference proteome</keyword>
<dbReference type="SUPFAM" id="SSF51294">
    <property type="entry name" value="Hedgehog/intein (Hint) domain"/>
    <property type="match status" value="1"/>
</dbReference>
<reference evidence="2 3" key="1">
    <citation type="submission" date="2018-05" db="EMBL/GenBank/DDBJ databases">
        <title>Lujinxingia marina gen. nov. sp. nov., a new facultative anaerobic member of the class Deltaproteobacteria, and proposal of Lujinxingaceae fam. nov.</title>
        <authorList>
            <person name="Li C.-M."/>
        </authorList>
    </citation>
    <scope>NUCLEOTIDE SEQUENCE [LARGE SCALE GENOMIC DNA]</scope>
    <source>
        <strain evidence="2 3">B210</strain>
    </source>
</reference>
<accession>A0A328C1Y9</accession>
<evidence type="ECO:0008006" key="4">
    <source>
        <dbReference type="Google" id="ProtNLM"/>
    </source>
</evidence>